<sequence>MGGVAVDLAGRTSVEGLWACGEVAATGLHGANRLASNSLTEAVVCASWVAESVVAAPRRGGRPVTMPDLPALDLPTPDPGPVRPILSRALGVMRNGEDLKEAARALLPLVQQQGASSDPAAVGLMIAVAALGREESRGAHCRTDFPSHSAVARCSRITLETAIAAAEDLAAIPMLERIA</sequence>
<gene>
    <name evidence="8" type="primary">nadB</name>
    <name evidence="8" type="ORF">HDIA_0503</name>
</gene>
<reference evidence="9" key="1">
    <citation type="submission" date="2017-09" db="EMBL/GenBank/DDBJ databases">
        <title>Genome sequence of Nannocystis excedens DSM 71.</title>
        <authorList>
            <person name="Blom J."/>
        </authorList>
    </citation>
    <scope>NUCLEOTIDE SEQUENCE [LARGE SCALE GENOMIC DNA]</scope>
    <source>
        <strain evidence="9">type strain: E19</strain>
    </source>
</reference>
<dbReference type="PANTHER" id="PTHR42716">
    <property type="entry name" value="L-ASPARTATE OXIDASE"/>
    <property type="match status" value="1"/>
</dbReference>
<dbReference type="Proteomes" id="UP000223606">
    <property type="component" value="Chromosome 1"/>
</dbReference>
<dbReference type="EMBL" id="LT960614">
    <property type="protein sequence ID" value="SON54044.1"/>
    <property type="molecule type" value="Genomic_DNA"/>
</dbReference>
<evidence type="ECO:0000313" key="8">
    <source>
        <dbReference type="EMBL" id="SON54044.1"/>
    </source>
</evidence>
<feature type="domain" description="FAD-dependent oxidoreductase 2 FAD-binding" evidence="6">
    <location>
        <begin position="1"/>
        <end position="39"/>
    </location>
</feature>
<evidence type="ECO:0000259" key="6">
    <source>
        <dbReference type="Pfam" id="PF00890"/>
    </source>
</evidence>
<dbReference type="Gene3D" id="3.50.50.60">
    <property type="entry name" value="FAD/NAD(P)-binding domain"/>
    <property type="match status" value="1"/>
</dbReference>
<dbReference type="Pfam" id="PF02910">
    <property type="entry name" value="Succ_DH_flav_C"/>
    <property type="match status" value="1"/>
</dbReference>
<dbReference type="SUPFAM" id="SSF46977">
    <property type="entry name" value="Succinate dehydrogenase/fumarate reductase flavoprotein C-terminal domain"/>
    <property type="match status" value="1"/>
</dbReference>
<dbReference type="InterPro" id="IPR015939">
    <property type="entry name" value="Fum_Rdtase/Succ_DH_flav-like_C"/>
</dbReference>
<evidence type="ECO:0000313" key="9">
    <source>
        <dbReference type="Proteomes" id="UP000223606"/>
    </source>
</evidence>
<dbReference type="InterPro" id="IPR036188">
    <property type="entry name" value="FAD/NAD-bd_sf"/>
</dbReference>
<dbReference type="EC" id="1.4.3.16" evidence="8"/>
<proteinExistence type="predicted"/>
<dbReference type="InterPro" id="IPR037099">
    <property type="entry name" value="Fum_R/Succ_DH_flav-like_C_sf"/>
</dbReference>
<dbReference type="Gene3D" id="1.20.58.100">
    <property type="entry name" value="Fumarate reductase/succinate dehydrogenase flavoprotein-like, C-terminal domain"/>
    <property type="match status" value="1"/>
</dbReference>
<dbReference type="InterPro" id="IPR003953">
    <property type="entry name" value="FAD-dep_OxRdtase_2_FAD-bd"/>
</dbReference>
<dbReference type="SUPFAM" id="SSF51905">
    <property type="entry name" value="FAD/NAD(P)-binding domain"/>
    <property type="match status" value="1"/>
</dbReference>
<evidence type="ECO:0000256" key="5">
    <source>
        <dbReference type="ARBA" id="ARBA00048305"/>
    </source>
</evidence>
<evidence type="ECO:0000256" key="2">
    <source>
        <dbReference type="ARBA" id="ARBA00022630"/>
    </source>
</evidence>
<feature type="domain" description="Fumarate reductase/succinate dehydrogenase flavoprotein-like C-terminal" evidence="7">
    <location>
        <begin position="122"/>
        <end position="148"/>
    </location>
</feature>
<comment type="catalytic activity">
    <reaction evidence="5">
        <text>L-aspartate + O2 = iminosuccinate + H2O2</text>
        <dbReference type="Rhea" id="RHEA:25876"/>
        <dbReference type="ChEBI" id="CHEBI:15379"/>
        <dbReference type="ChEBI" id="CHEBI:16240"/>
        <dbReference type="ChEBI" id="CHEBI:29991"/>
        <dbReference type="ChEBI" id="CHEBI:77875"/>
        <dbReference type="EC" id="1.4.3.16"/>
    </reaction>
    <physiologicalReaction direction="left-to-right" evidence="5">
        <dbReference type="Rhea" id="RHEA:25877"/>
    </physiologicalReaction>
</comment>
<keyword evidence="3" id="KW-0274">FAD</keyword>
<comment type="cofactor">
    <cofactor evidence="1">
        <name>FAD</name>
        <dbReference type="ChEBI" id="CHEBI:57692"/>
    </cofactor>
</comment>
<dbReference type="GO" id="GO:0008734">
    <property type="term" value="F:L-aspartate oxidase activity"/>
    <property type="evidence" value="ECO:0007669"/>
    <property type="project" value="UniProtKB-EC"/>
</dbReference>
<keyword evidence="9" id="KW-1185">Reference proteome</keyword>
<organism evidence="8 9">
    <name type="scientific">Hartmannibacter diazotrophicus</name>
    <dbReference type="NCBI Taxonomy" id="1482074"/>
    <lineage>
        <taxon>Bacteria</taxon>
        <taxon>Pseudomonadati</taxon>
        <taxon>Pseudomonadota</taxon>
        <taxon>Alphaproteobacteria</taxon>
        <taxon>Hyphomicrobiales</taxon>
        <taxon>Pleomorphomonadaceae</taxon>
        <taxon>Hartmannibacter</taxon>
    </lineage>
</organism>
<dbReference type="Pfam" id="PF00890">
    <property type="entry name" value="FAD_binding_2"/>
    <property type="match status" value="1"/>
</dbReference>
<accession>A0A2C9D1D3</accession>
<evidence type="ECO:0000256" key="3">
    <source>
        <dbReference type="ARBA" id="ARBA00022827"/>
    </source>
</evidence>
<keyword evidence="4 8" id="KW-0560">Oxidoreductase</keyword>
<name>A0A2C9D1D3_9HYPH</name>
<dbReference type="GO" id="GO:0009435">
    <property type="term" value="P:NAD+ biosynthetic process"/>
    <property type="evidence" value="ECO:0007669"/>
    <property type="project" value="InterPro"/>
</dbReference>
<dbReference type="AlphaFoldDB" id="A0A2C9D1D3"/>
<dbReference type="PANTHER" id="PTHR42716:SF2">
    <property type="entry name" value="L-ASPARTATE OXIDASE, CHLOROPLASTIC"/>
    <property type="match status" value="1"/>
</dbReference>
<evidence type="ECO:0000256" key="1">
    <source>
        <dbReference type="ARBA" id="ARBA00001974"/>
    </source>
</evidence>
<evidence type="ECO:0000256" key="4">
    <source>
        <dbReference type="ARBA" id="ARBA00023002"/>
    </source>
</evidence>
<keyword evidence="2" id="KW-0285">Flavoprotein</keyword>
<dbReference type="KEGG" id="hdi:HDIA_0503"/>
<evidence type="ECO:0000259" key="7">
    <source>
        <dbReference type="Pfam" id="PF02910"/>
    </source>
</evidence>
<dbReference type="InterPro" id="IPR005288">
    <property type="entry name" value="NadB"/>
</dbReference>
<protein>
    <submittedName>
        <fullName evidence="8">L-aspartate oxidase</fullName>
        <ecNumber evidence="8">1.4.3.16</ecNumber>
    </submittedName>
</protein>